<proteinExistence type="inferred from homology"/>
<evidence type="ECO:0000313" key="8">
    <source>
        <dbReference type="EMBL" id="KAK3005790.1"/>
    </source>
</evidence>
<dbReference type="SUPFAM" id="SSF101908">
    <property type="entry name" value="Putative isomerase YbhE"/>
    <property type="match status" value="1"/>
</dbReference>
<evidence type="ECO:0000259" key="7">
    <source>
        <dbReference type="PROSITE" id="PS50846"/>
    </source>
</evidence>
<sequence>MLWSSTGISSVAVDSDEGTLTVLGDADPVLMVKHIRKTGKLVEIISVGPVNPKLPKPHESNRHLFTCCKDCQLVAIYHKPYEGGLCSIL</sequence>
<dbReference type="Gene3D" id="3.30.70.100">
    <property type="match status" value="1"/>
</dbReference>
<organism evidence="8 9">
    <name type="scientific">Escallonia herrerae</name>
    <dbReference type="NCBI Taxonomy" id="1293975"/>
    <lineage>
        <taxon>Eukaryota</taxon>
        <taxon>Viridiplantae</taxon>
        <taxon>Streptophyta</taxon>
        <taxon>Embryophyta</taxon>
        <taxon>Tracheophyta</taxon>
        <taxon>Spermatophyta</taxon>
        <taxon>Magnoliopsida</taxon>
        <taxon>eudicotyledons</taxon>
        <taxon>Gunneridae</taxon>
        <taxon>Pentapetalae</taxon>
        <taxon>asterids</taxon>
        <taxon>campanulids</taxon>
        <taxon>Escalloniales</taxon>
        <taxon>Escalloniaceae</taxon>
        <taxon>Escallonia</taxon>
    </lineage>
</organism>
<dbReference type="InterPro" id="IPR006121">
    <property type="entry name" value="HMA_dom"/>
</dbReference>
<comment type="caution">
    <text evidence="8">The sequence shown here is derived from an EMBL/GenBank/DDBJ whole genome shotgun (WGS) entry which is preliminary data.</text>
</comment>
<protein>
    <recommendedName>
        <fullName evidence="7">HMA domain-containing protein</fullName>
    </recommendedName>
</protein>
<dbReference type="InterPro" id="IPR051863">
    <property type="entry name" value="HIPP"/>
</dbReference>
<comment type="subcellular location">
    <subcellularLocation>
        <location evidence="1">Membrane</location>
        <topology evidence="1">Peripheral membrane protein</topology>
    </subcellularLocation>
</comment>
<evidence type="ECO:0000313" key="9">
    <source>
        <dbReference type="Proteomes" id="UP001188597"/>
    </source>
</evidence>
<keyword evidence="3" id="KW-0479">Metal-binding</keyword>
<dbReference type="PANTHER" id="PTHR45811:SF33">
    <property type="entry name" value="HEAVY METAL-ASSOCIATED ISOPRENYLATED PLANT PROTEIN 2-RELATED"/>
    <property type="match status" value="1"/>
</dbReference>
<name>A0AA89AKM2_9ASTE</name>
<evidence type="ECO:0000256" key="2">
    <source>
        <dbReference type="ARBA" id="ARBA00022481"/>
    </source>
</evidence>
<evidence type="ECO:0000256" key="3">
    <source>
        <dbReference type="ARBA" id="ARBA00022723"/>
    </source>
</evidence>
<evidence type="ECO:0000256" key="4">
    <source>
        <dbReference type="ARBA" id="ARBA00023288"/>
    </source>
</evidence>
<reference evidence="8" key="1">
    <citation type="submission" date="2022-12" db="EMBL/GenBank/DDBJ databases">
        <title>Draft genome assemblies for two species of Escallonia (Escalloniales).</title>
        <authorList>
            <person name="Chanderbali A."/>
            <person name="Dervinis C."/>
            <person name="Anghel I."/>
            <person name="Soltis D."/>
            <person name="Soltis P."/>
            <person name="Zapata F."/>
        </authorList>
    </citation>
    <scope>NUCLEOTIDE SEQUENCE</scope>
    <source>
        <strain evidence="8">UCBG64.0493</strain>
        <tissue evidence="8">Leaf</tissue>
    </source>
</reference>
<keyword evidence="5" id="KW-0636">Prenylation</keyword>
<evidence type="ECO:0000256" key="5">
    <source>
        <dbReference type="ARBA" id="ARBA00023289"/>
    </source>
</evidence>
<evidence type="ECO:0000256" key="6">
    <source>
        <dbReference type="ARBA" id="ARBA00024045"/>
    </source>
</evidence>
<dbReference type="GO" id="GO:0016020">
    <property type="term" value="C:membrane"/>
    <property type="evidence" value="ECO:0007669"/>
    <property type="project" value="UniProtKB-SubCell"/>
</dbReference>
<dbReference type="Proteomes" id="UP001188597">
    <property type="component" value="Unassembled WGS sequence"/>
</dbReference>
<evidence type="ECO:0000256" key="1">
    <source>
        <dbReference type="ARBA" id="ARBA00004170"/>
    </source>
</evidence>
<dbReference type="PANTHER" id="PTHR45811">
    <property type="entry name" value="COPPER TRANSPORT PROTEIN FAMILY-RELATED"/>
    <property type="match status" value="1"/>
</dbReference>
<keyword evidence="4" id="KW-0449">Lipoprotein</keyword>
<dbReference type="AlphaFoldDB" id="A0AA89AKM2"/>
<dbReference type="EMBL" id="JAVXUP010002083">
    <property type="protein sequence ID" value="KAK3005790.1"/>
    <property type="molecule type" value="Genomic_DNA"/>
</dbReference>
<dbReference type="GO" id="GO:0046872">
    <property type="term" value="F:metal ion binding"/>
    <property type="evidence" value="ECO:0007669"/>
    <property type="project" value="UniProtKB-KW"/>
</dbReference>
<keyword evidence="9" id="KW-1185">Reference proteome</keyword>
<dbReference type="PROSITE" id="PS50846">
    <property type="entry name" value="HMA_2"/>
    <property type="match status" value="1"/>
</dbReference>
<accession>A0AA89AKM2</accession>
<comment type="similarity">
    <text evidence="6">Belongs to the HIPP family.</text>
</comment>
<keyword evidence="2" id="KW-0488">Methylation</keyword>
<dbReference type="GO" id="GO:0009626">
    <property type="term" value="P:plant-type hypersensitive response"/>
    <property type="evidence" value="ECO:0007669"/>
    <property type="project" value="UniProtKB-KW"/>
</dbReference>
<gene>
    <name evidence="8" type="ORF">RJ639_017596</name>
</gene>
<feature type="domain" description="HMA" evidence="7">
    <location>
        <begin position="1"/>
        <end position="43"/>
    </location>
</feature>